<feature type="transmembrane region" description="Helical" evidence="6">
    <location>
        <begin position="131"/>
        <end position="159"/>
    </location>
</feature>
<keyword evidence="4 6" id="KW-0472">Membrane</keyword>
<evidence type="ECO:0000313" key="8">
    <source>
        <dbReference type="Proteomes" id="UP000076842"/>
    </source>
</evidence>
<feature type="transmembrane region" description="Helical" evidence="6">
    <location>
        <begin position="83"/>
        <end position="104"/>
    </location>
</feature>
<dbReference type="Proteomes" id="UP000076842">
    <property type="component" value="Unassembled WGS sequence"/>
</dbReference>
<feature type="transmembrane region" description="Helical" evidence="6">
    <location>
        <begin position="245"/>
        <end position="267"/>
    </location>
</feature>
<dbReference type="GO" id="GO:0015179">
    <property type="term" value="F:L-amino acid transmembrane transporter activity"/>
    <property type="evidence" value="ECO:0007669"/>
    <property type="project" value="TreeGrafter"/>
</dbReference>
<accession>A0A165F5J7</accession>
<feature type="transmembrane region" description="Helical" evidence="6">
    <location>
        <begin position="171"/>
        <end position="190"/>
    </location>
</feature>
<dbReference type="GO" id="GO:0016020">
    <property type="term" value="C:membrane"/>
    <property type="evidence" value="ECO:0007669"/>
    <property type="project" value="UniProtKB-SubCell"/>
</dbReference>
<organism evidence="7 8">
    <name type="scientific">Calocera cornea HHB12733</name>
    <dbReference type="NCBI Taxonomy" id="1353952"/>
    <lineage>
        <taxon>Eukaryota</taxon>
        <taxon>Fungi</taxon>
        <taxon>Dikarya</taxon>
        <taxon>Basidiomycota</taxon>
        <taxon>Agaricomycotina</taxon>
        <taxon>Dacrymycetes</taxon>
        <taxon>Dacrymycetales</taxon>
        <taxon>Dacrymycetaceae</taxon>
        <taxon>Calocera</taxon>
    </lineage>
</organism>
<feature type="transmembrane region" description="Helical" evidence="6">
    <location>
        <begin position="288"/>
        <end position="309"/>
    </location>
</feature>
<dbReference type="OrthoDB" id="5982228at2759"/>
<evidence type="ECO:0000256" key="3">
    <source>
        <dbReference type="ARBA" id="ARBA00022989"/>
    </source>
</evidence>
<dbReference type="Pfam" id="PF13520">
    <property type="entry name" value="AA_permease_2"/>
    <property type="match status" value="1"/>
</dbReference>
<dbReference type="InterPro" id="IPR002293">
    <property type="entry name" value="AA/rel_permease1"/>
</dbReference>
<evidence type="ECO:0000313" key="7">
    <source>
        <dbReference type="EMBL" id="KZT56235.1"/>
    </source>
</evidence>
<protein>
    <submittedName>
        <fullName evidence="7">Amino acid transporter</fullName>
    </submittedName>
</protein>
<evidence type="ECO:0000256" key="1">
    <source>
        <dbReference type="ARBA" id="ARBA00004141"/>
    </source>
</evidence>
<dbReference type="Gene3D" id="1.20.1740.10">
    <property type="entry name" value="Amino acid/polyamine transporter I"/>
    <property type="match status" value="1"/>
</dbReference>
<dbReference type="InParanoid" id="A0A165F5J7"/>
<evidence type="ECO:0000256" key="4">
    <source>
        <dbReference type="ARBA" id="ARBA00023136"/>
    </source>
</evidence>
<comment type="subcellular location">
    <subcellularLocation>
        <location evidence="1">Membrane</location>
        <topology evidence="1">Multi-pass membrane protein</topology>
    </subcellularLocation>
</comment>
<reference evidence="7 8" key="1">
    <citation type="journal article" date="2016" name="Mol. Biol. Evol.">
        <title>Comparative Genomics of Early-Diverging Mushroom-Forming Fungi Provides Insights into the Origins of Lignocellulose Decay Capabilities.</title>
        <authorList>
            <person name="Nagy L.G."/>
            <person name="Riley R."/>
            <person name="Tritt A."/>
            <person name="Adam C."/>
            <person name="Daum C."/>
            <person name="Floudas D."/>
            <person name="Sun H."/>
            <person name="Yadav J.S."/>
            <person name="Pangilinan J."/>
            <person name="Larsson K.H."/>
            <person name="Matsuura K."/>
            <person name="Barry K."/>
            <person name="Labutti K."/>
            <person name="Kuo R."/>
            <person name="Ohm R.A."/>
            <person name="Bhattacharya S.S."/>
            <person name="Shirouzu T."/>
            <person name="Yoshinaga Y."/>
            <person name="Martin F.M."/>
            <person name="Grigoriev I.V."/>
            <person name="Hibbett D.S."/>
        </authorList>
    </citation>
    <scope>NUCLEOTIDE SEQUENCE [LARGE SCALE GENOMIC DNA]</scope>
    <source>
        <strain evidence="7 8">HHB12733</strain>
    </source>
</reference>
<keyword evidence="2 6" id="KW-0812">Transmembrane</keyword>
<dbReference type="AlphaFoldDB" id="A0A165F5J7"/>
<dbReference type="PANTHER" id="PTHR11785:SF353">
    <property type="entry name" value="METHIONINE TRANSPORTER (EUROFUNG)"/>
    <property type="match status" value="1"/>
</dbReference>
<gene>
    <name evidence="7" type="ORF">CALCODRAFT_484141</name>
</gene>
<feature type="region of interest" description="Disordered" evidence="5">
    <location>
        <begin position="1"/>
        <end position="20"/>
    </location>
</feature>
<feature type="transmembrane region" description="Helical" evidence="6">
    <location>
        <begin position="202"/>
        <end position="225"/>
    </location>
</feature>
<dbReference type="PANTHER" id="PTHR11785">
    <property type="entry name" value="AMINO ACID TRANSPORTER"/>
    <property type="match status" value="1"/>
</dbReference>
<evidence type="ECO:0000256" key="6">
    <source>
        <dbReference type="SAM" id="Phobius"/>
    </source>
</evidence>
<feature type="transmembrane region" description="Helical" evidence="6">
    <location>
        <begin position="388"/>
        <end position="407"/>
    </location>
</feature>
<sequence>MAAENDVPASPLAEEAELGVESPVDEAEEEAELAVVPGAPVERHNPLGHNVTLLSAINLNFGQILGHGIFSTGGPVLQSVGSVGLYFVAWSVAPLFAYVGLAVYSELASYSPLRSGGSVVYLEQAYPRPKFFVPIVFAITSTLLAYHAVASIVFAQYWLVLFDQPITPASQTAVAIAVTTVTSAIALLSTKWSLRIVNVFSVFKVLSLAFVVLTGLAVLLGLTSIRDPFAHFSHPWASSNWDPNALATTLIKTNSAVAGWHNAFSLLGEVRSAPGRPSDPVRVVSRAGYISLSAVVILYLLTNVAYIAVVPPGEIKGSGQLVGALFFRHVFGDGAAAKILPCFVIASCFGNMIAVVVGSARVQREIARQGLLPFPSLWTSTRPFNTPLIPILFKYFLSVLVILLLPARDAFSFLLDLASYPFLVFGAVMTVGIWPLRARRRKMGLERSRYEMSDILIVVYLVWHAFLLIMPLIPPKAGKGDVSFFYATYCFVGLGVLLLAALFYYVYIVFLPKRGGYEIVEEIEDLPDGGRNARLVRRYKAREAGVAGEESPLLSD</sequence>
<feature type="transmembrane region" description="Helical" evidence="6">
    <location>
        <begin position="455"/>
        <end position="473"/>
    </location>
</feature>
<name>A0A165F5J7_9BASI</name>
<evidence type="ECO:0000256" key="5">
    <source>
        <dbReference type="SAM" id="MobiDB-lite"/>
    </source>
</evidence>
<feature type="transmembrane region" description="Helical" evidence="6">
    <location>
        <begin position="485"/>
        <end position="507"/>
    </location>
</feature>
<keyword evidence="8" id="KW-1185">Reference proteome</keyword>
<dbReference type="PIRSF" id="PIRSF006060">
    <property type="entry name" value="AA_transporter"/>
    <property type="match status" value="1"/>
</dbReference>
<dbReference type="InterPro" id="IPR050598">
    <property type="entry name" value="AminoAcid_Transporter"/>
</dbReference>
<dbReference type="STRING" id="1353952.A0A165F5J7"/>
<dbReference type="EMBL" id="KV423981">
    <property type="protein sequence ID" value="KZT56235.1"/>
    <property type="molecule type" value="Genomic_DNA"/>
</dbReference>
<feature type="transmembrane region" description="Helical" evidence="6">
    <location>
        <begin position="413"/>
        <end position="434"/>
    </location>
</feature>
<keyword evidence="3 6" id="KW-1133">Transmembrane helix</keyword>
<feature type="transmembrane region" description="Helical" evidence="6">
    <location>
        <begin position="335"/>
        <end position="358"/>
    </location>
</feature>
<evidence type="ECO:0000256" key="2">
    <source>
        <dbReference type="ARBA" id="ARBA00022692"/>
    </source>
</evidence>
<proteinExistence type="predicted"/>